<feature type="binding site" evidence="7">
    <location>
        <position position="172"/>
    </location>
    <ligand>
        <name>L-aspartate</name>
        <dbReference type="ChEBI" id="CHEBI:29991"/>
    </ligand>
</feature>
<dbReference type="PANTHER" id="PTHR22594">
    <property type="entry name" value="ASPARTYL/LYSYL-TRNA SYNTHETASE"/>
    <property type="match status" value="1"/>
</dbReference>
<dbReference type="InterPro" id="IPR004364">
    <property type="entry name" value="Aa-tRNA-synt_II"/>
</dbReference>
<dbReference type="Pfam" id="PF00152">
    <property type="entry name" value="tRNA-synt_2"/>
    <property type="match status" value="1"/>
</dbReference>
<comment type="function">
    <text evidence="7">Aspartyl-tRNA synthetase with relaxed tRNA specificity since it is able to aspartylate not only its cognate tRNA(Asp) but also tRNA(Asn). Reaction proceeds in two steps: L-aspartate is first activated by ATP to form Asp-AMP and then transferred to the acceptor end of tRNA(Asp/Asn).</text>
</comment>
<feature type="binding site" evidence="7">
    <location>
        <position position="482"/>
    </location>
    <ligand>
        <name>ATP</name>
        <dbReference type="ChEBI" id="CHEBI:30616"/>
    </ligand>
</feature>
<evidence type="ECO:0000256" key="2">
    <source>
        <dbReference type="ARBA" id="ARBA00022598"/>
    </source>
</evidence>
<evidence type="ECO:0000256" key="6">
    <source>
        <dbReference type="ARBA" id="ARBA00023146"/>
    </source>
</evidence>
<dbReference type="InterPro" id="IPR047089">
    <property type="entry name" value="Asp-tRNA-ligase_1_N"/>
</dbReference>
<keyword evidence="7" id="KW-0963">Cytoplasm</keyword>
<keyword evidence="4 7" id="KW-0067">ATP-binding</keyword>
<dbReference type="InterPro" id="IPR004365">
    <property type="entry name" value="NA-bd_OB_tRNA"/>
</dbReference>
<dbReference type="Gene3D" id="3.30.1360.30">
    <property type="entry name" value="GAD-like domain"/>
    <property type="match status" value="1"/>
</dbReference>
<comment type="similarity">
    <text evidence="1 7">Belongs to the class-II aminoacyl-tRNA synthetase family. Type 1 subfamily.</text>
</comment>
<dbReference type="Gene3D" id="2.40.50.140">
    <property type="entry name" value="Nucleic acid-binding proteins"/>
    <property type="match status" value="1"/>
</dbReference>
<accession>A0ABY0FKV9</accession>
<dbReference type="InterPro" id="IPR004524">
    <property type="entry name" value="Asp-tRNA-ligase_1"/>
</dbReference>
<dbReference type="EMBL" id="PRLK01000001">
    <property type="protein sequence ID" value="RYC72989.1"/>
    <property type="molecule type" value="Genomic_DNA"/>
</dbReference>
<feature type="binding site" evidence="7">
    <location>
        <begin position="218"/>
        <end position="220"/>
    </location>
    <ligand>
        <name>ATP</name>
        <dbReference type="ChEBI" id="CHEBI:30616"/>
    </ligand>
</feature>
<sequence>MRILVKDTVTRVGDKITVKGWVNSRRDHGGLIFIDLRDYTGLLQLVIAPEYSQSFKLAEQCRDEFAISVTGVIKNRDNNLVNKNIETGLIELAVEELEILNRSEPLPIAVGDSNQKSNEELRLKYRFLDLRRPKMNNMLRKRAEFYSKIRAFMEDRQFVEVATPILANSSPEGARDFLIPSRVHQGKFYALPQAPQQFKQLLMVGGVDKYYQIATCFRDEDPRADRLYGDFYQLDLERAFVENGEEIREEMEVLIKNLVQDFAGKTLQNENIPRIPYQVAMDKYGSDKPDLRFGMELVDLTSVFKDTDFAVFKKAESVKAIRVKNGTSLTRSQIDKFTDIAKNEGAGGLAYIFIENGEAKSPIAKFLSDKEISEMIETMQAENGDAIFFGADNKQLVNKVLGRLRNEFADFFQLKDNNKVALAWIIDFPFYEYDEKNKKVDFGHNPFSMPKGGVEALRNAKTDAEKLEIVADQYDMVMNGYEICSGAVRNHNPEVMYEVFNVLGYDNEYVENKFGAMLNAFKFGAPPHAGCAFGLDRIFMILMDEDNIREVVAFPKNGSGVDVMMSSPSFVEDDQLKELKIKTIEDEE</sequence>
<keyword evidence="5 7" id="KW-0648">Protein biosynthesis</keyword>
<evidence type="ECO:0000256" key="4">
    <source>
        <dbReference type="ARBA" id="ARBA00022840"/>
    </source>
</evidence>
<dbReference type="InterPro" id="IPR002312">
    <property type="entry name" value="Asp/Asn-tRNA-synth_IIb"/>
</dbReference>
<dbReference type="CDD" id="cd04317">
    <property type="entry name" value="EcAspRS_like_N"/>
    <property type="match status" value="1"/>
</dbReference>
<dbReference type="InterPro" id="IPR004115">
    <property type="entry name" value="GAD-like_sf"/>
</dbReference>
<comment type="caution">
    <text evidence="9">The sequence shown here is derived from an EMBL/GenBank/DDBJ whole genome shotgun (WGS) entry which is preliminary data.</text>
</comment>
<reference evidence="9 10" key="1">
    <citation type="journal article" date="2018" name="bioRxiv">
        <title>Evidence of independent acquisition and adaption of ultra-small bacteria to human hosts across the highly diverse yet reduced genomes of the phylum Saccharibacteria.</title>
        <authorList>
            <person name="McLean J.S."/>
            <person name="Bor B."/>
            <person name="To T.T."/>
            <person name="Liu Q."/>
            <person name="Kearns K.A."/>
            <person name="Solden L.M."/>
            <person name="Wrighton K.C."/>
            <person name="He X."/>
            <person name="Shi W."/>
        </authorList>
    </citation>
    <scope>NUCLEOTIDE SEQUENCE [LARGE SCALE GENOMIC DNA]</scope>
    <source>
        <strain evidence="9 10">TM7_CMJM_G6_1_HOT_870</strain>
    </source>
</reference>
<organism evidence="9 10">
    <name type="scientific">Candidatus Nanogingivalis gingivitcus</name>
    <dbReference type="NCBI Taxonomy" id="2171992"/>
    <lineage>
        <taxon>Bacteria</taxon>
        <taxon>Candidatus Saccharimonadota</taxon>
        <taxon>Candidatus Nanosyncoccalia</taxon>
        <taxon>Candidatus Nanogingivales</taxon>
        <taxon>Candidatus Nanogingivalaceae</taxon>
        <taxon>Candidatus Nanogingivalis</taxon>
    </lineage>
</organism>
<evidence type="ECO:0000313" key="9">
    <source>
        <dbReference type="EMBL" id="RYC72989.1"/>
    </source>
</evidence>
<feature type="binding site" evidence="7">
    <location>
        <position position="489"/>
    </location>
    <ligand>
        <name>L-aspartate</name>
        <dbReference type="ChEBI" id="CHEBI:29991"/>
    </ligand>
</feature>
<dbReference type="InterPro" id="IPR029351">
    <property type="entry name" value="GAD_dom"/>
</dbReference>
<evidence type="ECO:0000256" key="5">
    <source>
        <dbReference type="ARBA" id="ARBA00022917"/>
    </source>
</evidence>
<dbReference type="PRINTS" id="PR01042">
    <property type="entry name" value="TRNASYNTHASP"/>
</dbReference>
<keyword evidence="10" id="KW-1185">Reference proteome</keyword>
<evidence type="ECO:0000259" key="8">
    <source>
        <dbReference type="PROSITE" id="PS50862"/>
    </source>
</evidence>
<name>A0ABY0FKV9_9BACT</name>
<comment type="subunit">
    <text evidence="7">Homodimer.</text>
</comment>
<dbReference type="InterPro" id="IPR006195">
    <property type="entry name" value="aa-tRNA-synth_II"/>
</dbReference>
<feature type="region of interest" description="Aspartate" evidence="7">
    <location>
        <begin position="196"/>
        <end position="199"/>
    </location>
</feature>
<feature type="binding site" evidence="7">
    <location>
        <position position="218"/>
    </location>
    <ligand>
        <name>L-aspartate</name>
        <dbReference type="ChEBI" id="CHEBI:29991"/>
    </ligand>
</feature>
<dbReference type="EC" id="6.1.1.23" evidence="7"/>
<comment type="catalytic activity">
    <reaction evidence="7">
        <text>tRNA(Asx) + L-aspartate + ATP = L-aspartyl-tRNA(Asx) + AMP + diphosphate</text>
        <dbReference type="Rhea" id="RHEA:18349"/>
        <dbReference type="Rhea" id="RHEA-COMP:9710"/>
        <dbReference type="Rhea" id="RHEA-COMP:9711"/>
        <dbReference type="ChEBI" id="CHEBI:29991"/>
        <dbReference type="ChEBI" id="CHEBI:30616"/>
        <dbReference type="ChEBI" id="CHEBI:33019"/>
        <dbReference type="ChEBI" id="CHEBI:78442"/>
        <dbReference type="ChEBI" id="CHEBI:78516"/>
        <dbReference type="ChEBI" id="CHEBI:456215"/>
        <dbReference type="EC" id="6.1.1.23"/>
    </reaction>
</comment>
<keyword evidence="2 7" id="KW-0436">Ligase</keyword>
<dbReference type="SUPFAM" id="SSF50249">
    <property type="entry name" value="Nucleic acid-binding proteins"/>
    <property type="match status" value="1"/>
</dbReference>
<evidence type="ECO:0000256" key="1">
    <source>
        <dbReference type="ARBA" id="ARBA00006303"/>
    </source>
</evidence>
<reference evidence="9 10" key="2">
    <citation type="journal article" date="2020" name="Cell Rep.">
        <title>Acquisition and Adaptation of Ultra-small Parasitic Reduced Genome Bacteria to Mammalian Hosts.</title>
        <authorList>
            <person name="McLean J.S."/>
            <person name="Bor B."/>
            <person name="Kerns K.A."/>
            <person name="Liu Q."/>
            <person name="To T.T."/>
            <person name="Solden L."/>
            <person name="Hendrickson E.L."/>
            <person name="Wrighton K."/>
            <person name="Shi W."/>
            <person name="He X."/>
        </authorList>
    </citation>
    <scope>NUCLEOTIDE SEQUENCE [LARGE SCALE GENOMIC DNA]</scope>
    <source>
        <strain evidence="9 10">TM7_CMJM_G6_1_HOT_870</strain>
    </source>
</reference>
<proteinExistence type="inferred from homology"/>
<dbReference type="Gene3D" id="3.30.930.10">
    <property type="entry name" value="Bira Bifunctional Protein, Domain 2"/>
    <property type="match status" value="1"/>
</dbReference>
<dbReference type="GO" id="GO:0004815">
    <property type="term" value="F:aspartate-tRNA ligase activity"/>
    <property type="evidence" value="ECO:0007669"/>
    <property type="project" value="UniProtKB-EC"/>
</dbReference>
<dbReference type="Pfam" id="PF02938">
    <property type="entry name" value="GAD"/>
    <property type="match status" value="1"/>
</dbReference>
<evidence type="ECO:0000313" key="10">
    <source>
        <dbReference type="Proteomes" id="UP001190925"/>
    </source>
</evidence>
<comment type="subcellular location">
    <subcellularLocation>
        <location evidence="7">Cytoplasm</location>
    </subcellularLocation>
</comment>
<gene>
    <name evidence="7 9" type="primary">aspS</name>
    <name evidence="9" type="ORF">G6CMJM_00093</name>
</gene>
<dbReference type="NCBIfam" id="NF001750">
    <property type="entry name" value="PRK00476.1"/>
    <property type="match status" value="1"/>
</dbReference>
<dbReference type="RefSeq" id="WP_129718521.1">
    <property type="nucleotide sequence ID" value="NZ_PRLK01000001.1"/>
</dbReference>
<evidence type="ECO:0000256" key="3">
    <source>
        <dbReference type="ARBA" id="ARBA00022741"/>
    </source>
</evidence>
<dbReference type="SUPFAM" id="SSF55681">
    <property type="entry name" value="Class II aaRS and biotin synthetases"/>
    <property type="match status" value="1"/>
</dbReference>
<dbReference type="NCBIfam" id="TIGR00459">
    <property type="entry name" value="aspS_bact"/>
    <property type="match status" value="1"/>
</dbReference>
<dbReference type="PROSITE" id="PS50862">
    <property type="entry name" value="AA_TRNA_LIGASE_II"/>
    <property type="match status" value="1"/>
</dbReference>
<feature type="binding site" evidence="7">
    <location>
        <position position="444"/>
    </location>
    <ligand>
        <name>L-aspartate</name>
        <dbReference type="ChEBI" id="CHEBI:29991"/>
    </ligand>
</feature>
<feature type="binding site" evidence="7">
    <location>
        <begin position="534"/>
        <end position="537"/>
    </location>
    <ligand>
        <name>ATP</name>
        <dbReference type="ChEBI" id="CHEBI:30616"/>
    </ligand>
</feature>
<dbReference type="HAMAP" id="MF_00044">
    <property type="entry name" value="Asp_tRNA_synth_type1"/>
    <property type="match status" value="1"/>
</dbReference>
<dbReference type="InterPro" id="IPR012340">
    <property type="entry name" value="NA-bd_OB-fold"/>
</dbReference>
<dbReference type="PANTHER" id="PTHR22594:SF5">
    <property type="entry name" value="ASPARTATE--TRNA LIGASE, MITOCHONDRIAL"/>
    <property type="match status" value="1"/>
</dbReference>
<feature type="domain" description="Aminoacyl-transfer RNA synthetases class-II family profile" evidence="8">
    <location>
        <begin position="149"/>
        <end position="555"/>
    </location>
</feature>
<dbReference type="SUPFAM" id="SSF55261">
    <property type="entry name" value="GAD domain-like"/>
    <property type="match status" value="1"/>
</dbReference>
<protein>
    <recommendedName>
        <fullName evidence="7">Aspartate--tRNA(Asp/Asn) ligase</fullName>
        <ecNumber evidence="7">6.1.1.23</ecNumber>
    </recommendedName>
    <alternativeName>
        <fullName evidence="7">Aspartyl-tRNA synthetase</fullName>
        <shortName evidence="7">AspRS</shortName>
    </alternativeName>
    <alternativeName>
        <fullName evidence="7">Non-discriminating aspartyl-tRNA synthetase</fullName>
        <shortName evidence="7">ND-AspRS</shortName>
    </alternativeName>
</protein>
<evidence type="ECO:0000256" key="7">
    <source>
        <dbReference type="HAMAP-Rule" id="MF_00044"/>
    </source>
</evidence>
<comment type="caution">
    <text evidence="7">Lacks conserved residue(s) required for the propagation of feature annotation.</text>
</comment>
<feature type="site" description="Important for tRNA non-discrimination" evidence="7">
    <location>
        <position position="28"/>
    </location>
</feature>
<dbReference type="Proteomes" id="UP001190925">
    <property type="component" value="Unassembled WGS sequence"/>
</dbReference>
<dbReference type="Pfam" id="PF01336">
    <property type="entry name" value="tRNA_anti-codon"/>
    <property type="match status" value="1"/>
</dbReference>
<keyword evidence="3 7" id="KW-0547">Nucleotide-binding</keyword>
<dbReference type="InterPro" id="IPR045864">
    <property type="entry name" value="aa-tRNA-synth_II/BPL/LPL"/>
</dbReference>
<keyword evidence="6 7" id="KW-0030">Aminoacyl-tRNA synthetase</keyword>